<evidence type="ECO:0000313" key="3">
    <source>
        <dbReference type="Proteomes" id="UP000000524"/>
    </source>
</evidence>
<dbReference type="InterPro" id="IPR010982">
    <property type="entry name" value="Lambda_DNA-bd_dom_sf"/>
</dbReference>
<organism evidence="2 3">
    <name type="scientific">Mycobacterium phage LeBron</name>
    <dbReference type="NCBI Taxonomy" id="2919553"/>
    <lineage>
        <taxon>Viruses</taxon>
        <taxon>Duplodnaviria</taxon>
        <taxon>Heunggongvirae</taxon>
        <taxon>Uroviricota</taxon>
        <taxon>Caudoviricetes</taxon>
        <taxon>Vilmaviridae</taxon>
        <taxon>Lclasvirinae</taxon>
        <taxon>Bronvirus</taxon>
        <taxon>Bronvirus bron</taxon>
        <taxon>Mycobacterium virus Bron</taxon>
    </lineage>
</organism>
<feature type="domain" description="HTH cro/C1-type" evidence="1">
    <location>
        <begin position="42"/>
        <end position="89"/>
    </location>
</feature>
<dbReference type="EMBL" id="HM152763">
    <property type="protein sequence ID" value="ADL71005.1"/>
    <property type="molecule type" value="Genomic_DNA"/>
</dbReference>
<evidence type="ECO:0000313" key="2">
    <source>
        <dbReference type="EMBL" id="ADL71005.1"/>
    </source>
</evidence>
<evidence type="ECO:0000259" key="1">
    <source>
        <dbReference type="PROSITE" id="PS50943"/>
    </source>
</evidence>
<dbReference type="Gene3D" id="1.10.10.10">
    <property type="entry name" value="Winged helix-like DNA-binding domain superfamily/Winged helix DNA-binding domain"/>
    <property type="match status" value="1"/>
</dbReference>
<dbReference type="SMART" id="SM00530">
    <property type="entry name" value="HTH_XRE"/>
    <property type="match status" value="1"/>
</dbReference>
<dbReference type="GeneID" id="9711644"/>
<dbReference type="InterPro" id="IPR036388">
    <property type="entry name" value="WH-like_DNA-bd_sf"/>
</dbReference>
<proteinExistence type="predicted"/>
<dbReference type="SUPFAM" id="SSF47413">
    <property type="entry name" value="lambda repressor-like DNA-binding domains"/>
    <property type="match status" value="1"/>
</dbReference>
<keyword evidence="3" id="KW-1185">Reference proteome</keyword>
<dbReference type="GO" id="GO:0003677">
    <property type="term" value="F:DNA binding"/>
    <property type="evidence" value="ECO:0007669"/>
    <property type="project" value="InterPro"/>
</dbReference>
<sequence length="107" mass="12243">MPSELCRVLSGPVTAATSRIESYEIRWIPDAVENLLHNNNILSRTELAKRLDVARSTVYRTFNEDWSGEPSMKMLALMAGYFRVPLNQLVAEPWKPVTKRVNVRRAV</sequence>
<protein>
    <recommendedName>
        <fullName evidence="1">HTH cro/C1-type domain-containing protein</fullName>
    </recommendedName>
</protein>
<reference evidence="2 3" key="1">
    <citation type="journal article" date="2011" name="PLoS ONE">
        <title>Expanding the diversity of mycobacteriophages: insights into genome architecture and evolution.</title>
        <authorList>
            <person name="Pope W.H."/>
            <person name="Jacobs-Sera D."/>
            <person name="Russell D.A."/>
            <person name="Peebles C.L."/>
            <person name="Al-Atrache Z."/>
            <person name="Alcoser T.A."/>
            <person name="Alexander L.M."/>
            <person name="Alfano M.B."/>
            <person name="Alford S.T."/>
            <person name="Amy N.E."/>
            <person name="Anderson M.D."/>
            <person name="Anderson A.G."/>
            <person name="Ang A.A."/>
            <person name="Ares M.Jr."/>
            <person name="Barber A.J."/>
            <person name="Barker L.P."/>
            <person name="Barrett J.M."/>
            <person name="Barshop W.D."/>
            <person name="Bauerle C.M."/>
            <person name="Bayles I.M."/>
            <person name="Belfield K.L."/>
            <person name="Best A.A."/>
            <person name="Borjon A.Jr."/>
            <person name="Bowman C.A."/>
            <person name="Boyer C.A."/>
            <person name="Bradley K.W."/>
            <person name="Bradley V.A."/>
            <person name="Broadway L.N."/>
            <person name="Budwal K."/>
            <person name="Busby K.N."/>
            <person name="Campbell I.W."/>
            <person name="Campbell A.M."/>
            <person name="Carey A."/>
            <person name="Caruso S.M."/>
            <person name="Chew R.D."/>
            <person name="Cockburn C.L."/>
            <person name="Cohen L.B."/>
            <person name="Corajod J.M."/>
            <person name="Cresawn S.G."/>
            <person name="Davis K.R."/>
            <person name="Deng L."/>
            <person name="Denver D.R."/>
            <person name="Dixon B.R."/>
            <person name="Ekram S."/>
            <person name="Elgin S.C."/>
            <person name="Engelsen A.E."/>
            <person name="English B.E."/>
            <person name="Erb M.L."/>
            <person name="Estrada C."/>
            <person name="Filliger L.Z."/>
            <person name="Findley A.M."/>
            <person name="Forbes L."/>
            <person name="Forsyth M.H."/>
            <person name="Fox T.M."/>
            <person name="Fritz M.J."/>
            <person name="Garcia R."/>
            <person name="George Z.D."/>
            <person name="Georges A.E."/>
            <person name="Gissendanner C.R."/>
            <person name="Goff S."/>
            <person name="Goldstein R."/>
            <person name="Gordon K.C."/>
            <person name="Green R.D."/>
            <person name="Guerra S.L."/>
            <person name="Guiney-Olsen K.R."/>
            <person name="Guiza B.G."/>
            <person name="Haghighat L."/>
            <person name="Hagopian G.V."/>
            <person name="Harmon C.J."/>
            <person name="Harmson J.S."/>
            <person name="Hartzog G.A."/>
            <person name="Harvey S.E."/>
            <person name="He S."/>
            <person name="He K.J."/>
            <person name="Healy K.E."/>
            <person name="Higinbotham E.R."/>
            <person name="Hildebrandt E.N."/>
            <person name="Ho J.H."/>
            <person name="Hogan G.M."/>
            <person name="Hohenstein V.G."/>
            <person name="Holz N.A."/>
            <person name="Huang V.J."/>
            <person name="Hufford E.L."/>
            <person name="Hynes P.M."/>
            <person name="Jackson A.S."/>
            <person name="Jansen E.C."/>
            <person name="Jarvik J."/>
            <person name="Jasinto P.G."/>
            <person name="Jordan T.C."/>
            <person name="Kasza T."/>
            <person name="Katelyn M.A."/>
            <person name="Kelsey J.S."/>
            <person name="Kerrigan L.A."/>
            <person name="Khaw D."/>
            <person name="Kim J."/>
            <person name="Knutter J.Z."/>
            <person name="Ko C.C."/>
            <person name="Larkin G.V."/>
            <person name="Laroche J.R."/>
            <person name="Latif A."/>
            <person name="Leuba K.D."/>
            <person name="Leuba S.I."/>
            <person name="Lewis L.O."/>
            <person name="Loesser-Casey K.E."/>
            <person name="Long C.A."/>
            <person name="Lopez A.J."/>
            <person name="Lowery N."/>
            <person name="Lu T.Q."/>
            <person name="Mac V."/>
            <person name="Masters I.R."/>
            <person name="McCloud J.J."/>
            <person name="McDonough M.J."/>
            <person name="Medenbach A.J."/>
            <person name="Menon A."/>
            <person name="Miller R."/>
            <person name="Morgan B.K."/>
            <person name="Ng P.C."/>
            <person name="Nguyen E."/>
            <person name="Nguyen K.T."/>
            <person name="Nguyen E.T."/>
            <person name="Nicholson K.M."/>
            <person name="Parnell L.A."/>
            <person name="Peirce C.E."/>
            <person name="Perz A.M."/>
            <person name="Peterson L.J."/>
            <person name="Pferdehirt R.E."/>
            <person name="Philip S.V."/>
            <person name="Pogliano K."/>
            <person name="Pogliano J."/>
            <person name="Polley T."/>
            <person name="Puopolo E.J."/>
            <person name="Rabinowitz H.S."/>
            <person name="Resiss M.J."/>
            <person name="Rhyan C.N."/>
            <person name="Robinson Y.M."/>
            <person name="Rodriguez L.L."/>
            <person name="Rose A.C."/>
            <person name="Rubin J.D."/>
            <person name="Ruby J.A."/>
            <person name="Saha M.S."/>
            <person name="Sandoz J.W."/>
            <person name="Savitskaya J."/>
            <person name="Schipper D.J."/>
            <person name="Schnitzler C.E."/>
            <person name="Schott A.R."/>
            <person name="Segal J.B."/>
            <person name="Shaffer C.D."/>
            <person name="Sheldon K.E."/>
            <person name="Shepard E.M."/>
            <person name="Shepardson J.W."/>
            <person name="Shroff M.K."/>
            <person name="Simmons J.M."/>
            <person name="Simms E.F."/>
            <person name="Simpson B.M."/>
            <person name="Sinclair K.M."/>
            <person name="Sjoholm R.L."/>
            <person name="Slette I.J."/>
            <person name="Spaulding B.C."/>
            <person name="Straub C.L."/>
            <person name="Stukey J."/>
            <person name="Sughrue T."/>
            <person name="Tang T.Y."/>
            <person name="Tatyana L.M."/>
            <person name="Taylor S.B."/>
            <person name="Taylor B.J."/>
            <person name="Temple L.M."/>
            <person name="Thompson J.V."/>
            <person name="Tokarz M.P."/>
            <person name="Trapani S.E."/>
            <person name="Troum A.P."/>
            <person name="Tsay J."/>
            <person name="Tubbs A.T."/>
            <person name="Walton J.M."/>
            <person name="Wang D.H."/>
            <person name="Wang H."/>
            <person name="Warner J.R."/>
            <person name="Weisser E.G."/>
            <person name="Wendler S.C."/>
            <person name="Weston-Hafer K.A."/>
            <person name="Whelan H.M."/>
            <person name="Williamson K.E."/>
            <person name="Willis A.N."/>
            <person name="Wirtshafter H.S."/>
            <person name="Wong T.W."/>
            <person name="Wu P."/>
            <person name="Yang Y."/>
            <person name="Yee B.C."/>
            <person name="Zaidins D.A."/>
            <person name="Zhang B."/>
            <person name="Zuniga M.Y."/>
            <person name="Hendrix R.W."/>
            <person name="Hatfull G.F."/>
        </authorList>
    </citation>
    <scope>NUCLEOTIDE SEQUENCE [LARGE SCALE GENOMIC DNA]</scope>
</reference>
<dbReference type="PROSITE" id="PS50943">
    <property type="entry name" value="HTH_CROC1"/>
    <property type="match status" value="1"/>
</dbReference>
<gene>
    <name evidence="2" type="primary">39</name>
    <name evidence="2" type="ORF">LEBRON_39</name>
</gene>
<dbReference type="InterPro" id="IPR001387">
    <property type="entry name" value="Cro/C1-type_HTH"/>
</dbReference>
<dbReference type="Proteomes" id="UP000000524">
    <property type="component" value="Segment"/>
</dbReference>
<dbReference type="KEGG" id="vg:9711644"/>
<dbReference type="Pfam" id="PF01381">
    <property type="entry name" value="HTH_3"/>
    <property type="match status" value="1"/>
</dbReference>
<accession>E0YPH2</accession>
<dbReference type="RefSeq" id="YP_003857170.1">
    <property type="nucleotide sequence ID" value="NC_014461.1"/>
</dbReference>
<dbReference type="CDD" id="cd00093">
    <property type="entry name" value="HTH_XRE"/>
    <property type="match status" value="1"/>
</dbReference>
<name>E0YPH2_9CAUD</name>